<sequence>MAFTTQWVQINVQEKTSIPDIDADPVGAGLPAMAMERTTSMLNVPASSLASQLPQVWRRYLG</sequence>
<gene>
    <name evidence="1" type="ORF">PMO01_14095</name>
</gene>
<dbReference type="Proteomes" id="UP000024771">
    <property type="component" value="Chromosome"/>
</dbReference>
<evidence type="ECO:0000313" key="1">
    <source>
        <dbReference type="EMBL" id="ETF07801.1"/>
    </source>
</evidence>
<comment type="caution">
    <text evidence="1">The sequence shown here is derived from an EMBL/GenBank/DDBJ whole genome shotgun (WGS) entry which is preliminary data.</text>
</comment>
<reference evidence="1" key="1">
    <citation type="journal article" date="2014" name="Genome Announc.">
        <title>Draft Genome Sequence of Pseudomonas moraviensis R28-S.</title>
        <authorList>
            <person name="Hunter S.S."/>
            <person name="Yano H."/>
            <person name="Loftie-Eaton W."/>
            <person name="Hughes J."/>
            <person name="De Gelder L."/>
            <person name="Stragier P."/>
            <person name="De Vos P."/>
            <person name="Settles M.L."/>
            <person name="Top E.M."/>
        </authorList>
    </citation>
    <scope>NUCLEOTIDE SEQUENCE [LARGE SCALE GENOMIC DNA]</scope>
    <source>
        <strain evidence="1">R28-S</strain>
    </source>
</reference>
<dbReference type="EMBL" id="AYMZ01000006">
    <property type="protein sequence ID" value="ETF07801.1"/>
    <property type="molecule type" value="Genomic_DNA"/>
</dbReference>
<protein>
    <submittedName>
        <fullName evidence="1">Uncharacterized protein</fullName>
    </submittedName>
</protein>
<name>V8R6Q9_9PSED</name>
<accession>V8R6Q9</accession>
<proteinExistence type="predicted"/>
<organism evidence="1">
    <name type="scientific">Pseudomonas moraviensis R28-S</name>
    <dbReference type="NCBI Taxonomy" id="1395516"/>
    <lineage>
        <taxon>Bacteria</taxon>
        <taxon>Pseudomonadati</taxon>
        <taxon>Pseudomonadota</taxon>
        <taxon>Gammaproteobacteria</taxon>
        <taxon>Pseudomonadales</taxon>
        <taxon>Pseudomonadaceae</taxon>
        <taxon>Pseudomonas</taxon>
    </lineage>
</organism>
<dbReference type="AlphaFoldDB" id="V8R6Q9"/>
<dbReference type="HOGENOM" id="CLU_2900819_0_0_6"/>